<comment type="caution">
    <text evidence="1">The sequence shown here is derived from an EMBL/GenBank/DDBJ whole genome shotgun (WGS) entry which is preliminary data.</text>
</comment>
<proteinExistence type="predicted"/>
<dbReference type="InterPro" id="IPR052958">
    <property type="entry name" value="IFN-induced_PKR_regulator"/>
</dbReference>
<dbReference type="EMBL" id="JARBDR010000337">
    <property type="protein sequence ID" value="KAJ8315225.1"/>
    <property type="molecule type" value="Genomic_DNA"/>
</dbReference>
<sequence length="220" mass="24894">MRAQSYDDAAAMSGKHRGVKARIRQQKFVHCKPHCLNLAIVHASNDLQERLQRSTKLSVKRVGPVVQKRYPPSSLLVIHALEYLHDNGDEEEGQHLASIIKFYFLIALVVAKHVLGNTVPLSIHVQAVDCDFLVALNESRTIVRQFQNERADPDNDLYDIAVDLGTESEALPWMPRLAQRQRNRAYTPSNSLLRVSTEKGHYITLFSTILCRTLPICCLV</sequence>
<gene>
    <name evidence="1" type="ORF">KUTeg_007375</name>
</gene>
<organism evidence="1 2">
    <name type="scientific">Tegillarca granosa</name>
    <name type="common">Malaysian cockle</name>
    <name type="synonym">Anadara granosa</name>
    <dbReference type="NCBI Taxonomy" id="220873"/>
    <lineage>
        <taxon>Eukaryota</taxon>
        <taxon>Metazoa</taxon>
        <taxon>Spiralia</taxon>
        <taxon>Lophotrochozoa</taxon>
        <taxon>Mollusca</taxon>
        <taxon>Bivalvia</taxon>
        <taxon>Autobranchia</taxon>
        <taxon>Pteriomorphia</taxon>
        <taxon>Arcoida</taxon>
        <taxon>Arcoidea</taxon>
        <taxon>Arcidae</taxon>
        <taxon>Tegillarca</taxon>
    </lineage>
</organism>
<keyword evidence="2" id="KW-1185">Reference proteome</keyword>
<evidence type="ECO:0000313" key="2">
    <source>
        <dbReference type="Proteomes" id="UP001217089"/>
    </source>
</evidence>
<name>A0ABQ9FHS5_TEGGR</name>
<dbReference type="Proteomes" id="UP001217089">
    <property type="component" value="Unassembled WGS sequence"/>
</dbReference>
<protein>
    <submittedName>
        <fullName evidence="1">Uncharacterized protein</fullName>
    </submittedName>
</protein>
<evidence type="ECO:0000313" key="1">
    <source>
        <dbReference type="EMBL" id="KAJ8315225.1"/>
    </source>
</evidence>
<accession>A0ABQ9FHS5</accession>
<dbReference type="PANTHER" id="PTHR46289">
    <property type="entry name" value="52 KDA REPRESSOR OF THE INHIBITOR OF THE PROTEIN KINASE-LIKE PROTEIN-RELATED"/>
    <property type="match status" value="1"/>
</dbReference>
<reference evidence="1 2" key="1">
    <citation type="submission" date="2022-12" db="EMBL/GenBank/DDBJ databases">
        <title>Chromosome-level genome of Tegillarca granosa.</title>
        <authorList>
            <person name="Kim J."/>
        </authorList>
    </citation>
    <scope>NUCLEOTIDE SEQUENCE [LARGE SCALE GENOMIC DNA]</scope>
    <source>
        <strain evidence="1">Teg-2019</strain>
        <tissue evidence="1">Adductor muscle</tissue>
    </source>
</reference>
<dbReference type="PANTHER" id="PTHR46289:SF14">
    <property type="entry name" value="DUF4371 DOMAIN-CONTAINING PROTEIN"/>
    <property type="match status" value="1"/>
</dbReference>